<accession>A0A517Q9R1</accession>
<sequence length="572" mass="64681">MTTLDHSLPCPLQADSVRRHPNTNPPRASDLDRVLSFCRKRTTPSGSDPVEFPQAVWNELLPISRRFPSLDEASRQLMSELTVLGRQAIQTAAESLDPHLKQLASEYADGSDERRREICDELFHFLLTPTPPVRTQIELLQQIRDDFTNQSCNRIFPRQFTKHGNPNCLGRALILLAFARLAGATVLGATPLIPGSEIAIRHNARVARGILRHAKQHRVTLKPELISFLDFITERSETDRLRPPMFHMGIVIQTSDAGWTLIDPHAKVAGRYQSPSLISQIETHSRLHPEEIFAADFRSETDLKCSQQLWKLQSVTALLQQLQTLGLSEALHVDAALIFLAESNLLEYITSDAWNIPREEKEKIAAQLRGVQSPVIEHGLIERLLKRNYPQTTLFRIQALLSYVLLLDSGKEFVGLLAFDVSDDSQSLRQEMLQDSFRDLLEELIARLHGFLFNTASLGSDRSLLHPVLELYQPEFRVGVELVSHVNAVTLRSEAISQALFHVCQGQTIQISRATEILRTPNELIPLSSQQAFNNLHAEDIKSDRLQTILERISLKLSRITESRNHHDSESK</sequence>
<protein>
    <submittedName>
        <fullName evidence="2">Uncharacterized protein</fullName>
    </submittedName>
</protein>
<proteinExistence type="predicted"/>
<dbReference type="EMBL" id="CP037421">
    <property type="protein sequence ID" value="QDT28369.1"/>
    <property type="molecule type" value="Genomic_DNA"/>
</dbReference>
<gene>
    <name evidence="2" type="ORF">Enr10x_37110</name>
</gene>
<evidence type="ECO:0000313" key="2">
    <source>
        <dbReference type="EMBL" id="QDT28369.1"/>
    </source>
</evidence>
<evidence type="ECO:0000313" key="3">
    <source>
        <dbReference type="Proteomes" id="UP000315647"/>
    </source>
</evidence>
<dbReference type="Proteomes" id="UP000315647">
    <property type="component" value="Chromosome"/>
</dbReference>
<dbReference type="AlphaFoldDB" id="A0A517Q9R1"/>
<reference evidence="2 3" key="1">
    <citation type="submission" date="2019-03" db="EMBL/GenBank/DDBJ databases">
        <title>Deep-cultivation of Planctomycetes and their phenomic and genomic characterization uncovers novel biology.</title>
        <authorList>
            <person name="Wiegand S."/>
            <person name="Jogler M."/>
            <person name="Boedeker C."/>
            <person name="Pinto D."/>
            <person name="Vollmers J."/>
            <person name="Rivas-Marin E."/>
            <person name="Kohn T."/>
            <person name="Peeters S.H."/>
            <person name="Heuer A."/>
            <person name="Rast P."/>
            <person name="Oberbeckmann S."/>
            <person name="Bunk B."/>
            <person name="Jeske O."/>
            <person name="Meyerdierks A."/>
            <person name="Storesund J.E."/>
            <person name="Kallscheuer N."/>
            <person name="Luecker S."/>
            <person name="Lage O.M."/>
            <person name="Pohl T."/>
            <person name="Merkel B.J."/>
            <person name="Hornburger P."/>
            <person name="Mueller R.-W."/>
            <person name="Bruemmer F."/>
            <person name="Labrenz M."/>
            <person name="Spormann A.M."/>
            <person name="Op den Camp H."/>
            <person name="Overmann J."/>
            <person name="Amann R."/>
            <person name="Jetten M.S.M."/>
            <person name="Mascher T."/>
            <person name="Medema M.H."/>
            <person name="Devos D.P."/>
            <person name="Kaster A.-K."/>
            <person name="Ovreas L."/>
            <person name="Rohde M."/>
            <person name="Galperin M.Y."/>
            <person name="Jogler C."/>
        </authorList>
    </citation>
    <scope>NUCLEOTIDE SEQUENCE [LARGE SCALE GENOMIC DNA]</scope>
    <source>
        <strain evidence="2 3">Enr10</strain>
    </source>
</reference>
<organism evidence="2 3">
    <name type="scientific">Gimesia panareensis</name>
    <dbReference type="NCBI Taxonomy" id="2527978"/>
    <lineage>
        <taxon>Bacteria</taxon>
        <taxon>Pseudomonadati</taxon>
        <taxon>Planctomycetota</taxon>
        <taxon>Planctomycetia</taxon>
        <taxon>Planctomycetales</taxon>
        <taxon>Planctomycetaceae</taxon>
        <taxon>Gimesia</taxon>
    </lineage>
</organism>
<name>A0A517Q9R1_9PLAN</name>
<keyword evidence="3" id="KW-1185">Reference proteome</keyword>
<feature type="region of interest" description="Disordered" evidence="1">
    <location>
        <begin position="1"/>
        <end position="30"/>
    </location>
</feature>
<evidence type="ECO:0000256" key="1">
    <source>
        <dbReference type="SAM" id="MobiDB-lite"/>
    </source>
</evidence>